<organism evidence="1">
    <name type="scientific">marine sediment metagenome</name>
    <dbReference type="NCBI Taxonomy" id="412755"/>
    <lineage>
        <taxon>unclassified sequences</taxon>
        <taxon>metagenomes</taxon>
        <taxon>ecological metagenomes</taxon>
    </lineage>
</organism>
<comment type="caution">
    <text evidence="1">The sequence shown here is derived from an EMBL/GenBank/DDBJ whole genome shotgun (WGS) entry which is preliminary data.</text>
</comment>
<evidence type="ECO:0000313" key="1">
    <source>
        <dbReference type="EMBL" id="GAI01760.1"/>
    </source>
</evidence>
<accession>X1LH97</accession>
<proteinExistence type="predicted"/>
<dbReference type="EMBL" id="BARV01001968">
    <property type="protein sequence ID" value="GAI01760.1"/>
    <property type="molecule type" value="Genomic_DNA"/>
</dbReference>
<name>X1LH97_9ZZZZ</name>
<sequence>MTKRSGILTGTAGVYFVASQLAAKNFHAAPTFGNAPSVDILVGLPNGAATLSLQVKTSRRALRTRGRGNNKHPDHYEWDVGEKSAKLNQPDLFFAFVDLKGASSELPDIFIIPSKIIFEAFDRPYFKSGVKRRWRYHPKIDAISQFKNNWKIFEDYLQSKAQSVVPLSDSGND</sequence>
<dbReference type="InterPro" id="IPR011856">
    <property type="entry name" value="tRNA_endonuc-like_dom_sf"/>
</dbReference>
<dbReference type="GO" id="GO:0003676">
    <property type="term" value="F:nucleic acid binding"/>
    <property type="evidence" value="ECO:0007669"/>
    <property type="project" value="InterPro"/>
</dbReference>
<evidence type="ECO:0008006" key="2">
    <source>
        <dbReference type="Google" id="ProtNLM"/>
    </source>
</evidence>
<gene>
    <name evidence="1" type="ORF">S06H3_05340</name>
</gene>
<dbReference type="AlphaFoldDB" id="X1LH97"/>
<dbReference type="Gene3D" id="3.40.1350.10">
    <property type="match status" value="1"/>
</dbReference>
<protein>
    <recommendedName>
        <fullName evidence="2">PD(D/E)XK endonuclease domain-containing protein</fullName>
    </recommendedName>
</protein>
<reference evidence="1" key="1">
    <citation type="journal article" date="2014" name="Front. Microbiol.">
        <title>High frequency of phylogenetically diverse reductive dehalogenase-homologous genes in deep subseafloor sedimentary metagenomes.</title>
        <authorList>
            <person name="Kawai M."/>
            <person name="Futagami T."/>
            <person name="Toyoda A."/>
            <person name="Takaki Y."/>
            <person name="Nishi S."/>
            <person name="Hori S."/>
            <person name="Arai W."/>
            <person name="Tsubouchi T."/>
            <person name="Morono Y."/>
            <person name="Uchiyama I."/>
            <person name="Ito T."/>
            <person name="Fujiyama A."/>
            <person name="Inagaki F."/>
            <person name="Takami H."/>
        </authorList>
    </citation>
    <scope>NUCLEOTIDE SEQUENCE</scope>
    <source>
        <strain evidence="1">Expedition CK06-06</strain>
    </source>
</reference>